<feature type="non-terminal residue" evidence="1">
    <location>
        <position position="1"/>
    </location>
</feature>
<organism evidence="1">
    <name type="scientific">Tanacetum cinerariifolium</name>
    <name type="common">Dalmatian daisy</name>
    <name type="synonym">Chrysanthemum cinerariifolium</name>
    <dbReference type="NCBI Taxonomy" id="118510"/>
    <lineage>
        <taxon>Eukaryota</taxon>
        <taxon>Viridiplantae</taxon>
        <taxon>Streptophyta</taxon>
        <taxon>Embryophyta</taxon>
        <taxon>Tracheophyta</taxon>
        <taxon>Spermatophyta</taxon>
        <taxon>Magnoliopsida</taxon>
        <taxon>eudicotyledons</taxon>
        <taxon>Gunneridae</taxon>
        <taxon>Pentapetalae</taxon>
        <taxon>asterids</taxon>
        <taxon>campanulids</taxon>
        <taxon>Asterales</taxon>
        <taxon>Asteraceae</taxon>
        <taxon>Asteroideae</taxon>
        <taxon>Anthemideae</taxon>
        <taxon>Anthemidinae</taxon>
        <taxon>Tanacetum</taxon>
    </lineage>
</organism>
<sequence length="34" mass="3548">SVGIKSHLNAVGITATHIDDQYYFDGVSAAGVLQ</sequence>
<reference evidence="1" key="1">
    <citation type="journal article" date="2019" name="Sci. Rep.">
        <title>Draft genome of Tanacetum cinerariifolium, the natural source of mosquito coil.</title>
        <authorList>
            <person name="Yamashiro T."/>
            <person name="Shiraishi A."/>
            <person name="Satake H."/>
            <person name="Nakayama K."/>
        </authorList>
    </citation>
    <scope>NUCLEOTIDE SEQUENCE</scope>
</reference>
<evidence type="ECO:0000313" key="1">
    <source>
        <dbReference type="EMBL" id="GFD28190.1"/>
    </source>
</evidence>
<gene>
    <name evidence="1" type="ORF">Tci_900159</name>
</gene>
<dbReference type="EMBL" id="BKCJ011383232">
    <property type="protein sequence ID" value="GFD28190.1"/>
    <property type="molecule type" value="Genomic_DNA"/>
</dbReference>
<dbReference type="AlphaFoldDB" id="A0A699V084"/>
<proteinExistence type="predicted"/>
<protein>
    <submittedName>
        <fullName evidence="1">Uncharacterized protein</fullName>
    </submittedName>
</protein>
<accession>A0A699V084</accession>
<name>A0A699V084_TANCI</name>
<comment type="caution">
    <text evidence="1">The sequence shown here is derived from an EMBL/GenBank/DDBJ whole genome shotgun (WGS) entry which is preliminary data.</text>
</comment>